<name>A0A9W4DFZ8_BLUGR</name>
<evidence type="ECO:0000313" key="1">
    <source>
        <dbReference type="EMBL" id="CAD6501089.1"/>
    </source>
</evidence>
<comment type="caution">
    <text evidence="1">The sequence shown here is derived from an EMBL/GenBank/DDBJ whole genome shotgun (WGS) entry which is preliminary data.</text>
</comment>
<organism evidence="1 2">
    <name type="scientific">Blumeria graminis f. sp. triticale</name>
    <dbReference type="NCBI Taxonomy" id="1689686"/>
    <lineage>
        <taxon>Eukaryota</taxon>
        <taxon>Fungi</taxon>
        <taxon>Dikarya</taxon>
        <taxon>Ascomycota</taxon>
        <taxon>Pezizomycotina</taxon>
        <taxon>Leotiomycetes</taxon>
        <taxon>Erysiphales</taxon>
        <taxon>Erysiphaceae</taxon>
        <taxon>Blumeria</taxon>
    </lineage>
</organism>
<reference evidence="1" key="1">
    <citation type="submission" date="2020-10" db="EMBL/GenBank/DDBJ databases">
        <authorList>
            <person name="Muller C M."/>
        </authorList>
    </citation>
    <scope>NUCLEOTIDE SEQUENCE</scope>
    <source>
        <strain evidence="1">THUN-12</strain>
    </source>
</reference>
<dbReference type="Proteomes" id="UP000683417">
    <property type="component" value="Unassembled WGS sequence"/>
</dbReference>
<protein>
    <submittedName>
        <fullName evidence="1">BgTH12-06788</fullName>
    </submittedName>
</protein>
<gene>
    <name evidence="1" type="ORF">BGTH12_LOCUS2447</name>
</gene>
<sequence>MHCTTSMTEGSLYP</sequence>
<evidence type="ECO:0000313" key="2">
    <source>
        <dbReference type="Proteomes" id="UP000683417"/>
    </source>
</evidence>
<dbReference type="EMBL" id="CAJHIT010000004">
    <property type="protein sequence ID" value="CAD6501089.1"/>
    <property type="molecule type" value="Genomic_DNA"/>
</dbReference>
<accession>A0A9W4DFZ8</accession>
<proteinExistence type="predicted"/>